<evidence type="ECO:0000313" key="2">
    <source>
        <dbReference type="EMBL" id="MCP9549469.1"/>
    </source>
</evidence>
<keyword evidence="2" id="KW-0378">Hydrolase</keyword>
<organism evidence="2 3">
    <name type="scientific">Segatella copri</name>
    <dbReference type="NCBI Taxonomy" id="165179"/>
    <lineage>
        <taxon>Bacteria</taxon>
        <taxon>Pseudomonadati</taxon>
        <taxon>Bacteroidota</taxon>
        <taxon>Bacteroidia</taxon>
        <taxon>Bacteroidales</taxon>
        <taxon>Prevotellaceae</taxon>
        <taxon>Segatella</taxon>
    </lineage>
</organism>
<keyword evidence="2" id="KW-0067">ATP-binding</keyword>
<protein>
    <submittedName>
        <fullName evidence="2">PIF1 family DEAD/DEAH box helicase</fullName>
    </submittedName>
</protein>
<gene>
    <name evidence="2" type="ORF">NNC68_08275</name>
</gene>
<dbReference type="AlphaFoldDB" id="A0AAW5ICC2"/>
<dbReference type="Gene3D" id="2.30.30.940">
    <property type="match status" value="1"/>
</dbReference>
<dbReference type="PANTHER" id="PTHR47642">
    <property type="entry name" value="ATP-DEPENDENT DNA HELICASE"/>
    <property type="match status" value="1"/>
</dbReference>
<evidence type="ECO:0000313" key="3">
    <source>
        <dbReference type="Proteomes" id="UP001205506"/>
    </source>
</evidence>
<dbReference type="InterPro" id="IPR010285">
    <property type="entry name" value="DNA_helicase_pif1-like_DEAD"/>
</dbReference>
<keyword evidence="2" id="KW-0347">Helicase</keyword>
<accession>A0AAW5ICC2</accession>
<dbReference type="Gene3D" id="3.40.50.300">
    <property type="entry name" value="P-loop containing nucleotide triphosphate hydrolases"/>
    <property type="match status" value="1"/>
</dbReference>
<dbReference type="InterPro" id="IPR027417">
    <property type="entry name" value="P-loop_NTPase"/>
</dbReference>
<dbReference type="CDD" id="cd18037">
    <property type="entry name" value="DEXSc_Pif1_like"/>
    <property type="match status" value="1"/>
</dbReference>
<dbReference type="Pfam" id="PF05970">
    <property type="entry name" value="PIF1"/>
    <property type="match status" value="1"/>
</dbReference>
<name>A0AAW5ICC2_9BACT</name>
<dbReference type="GO" id="GO:0003678">
    <property type="term" value="F:DNA helicase activity"/>
    <property type="evidence" value="ECO:0007669"/>
    <property type="project" value="InterPro"/>
</dbReference>
<dbReference type="GO" id="GO:0006281">
    <property type="term" value="P:DNA repair"/>
    <property type="evidence" value="ECO:0007669"/>
    <property type="project" value="InterPro"/>
</dbReference>
<feature type="domain" description="DNA helicase Pif1-like DEAD-box helicase" evidence="1">
    <location>
        <begin position="3"/>
        <end position="189"/>
    </location>
</feature>
<dbReference type="CDD" id="cd18786">
    <property type="entry name" value="SF1_C"/>
    <property type="match status" value="1"/>
</dbReference>
<dbReference type="InterPro" id="IPR051055">
    <property type="entry name" value="PIF1_helicase"/>
</dbReference>
<sequence>MVLTDEMKKVMDLIENTNDNMFVTGKAGTGKTTFLKYLIKHTTKKCVIAAPTGIAAINAGGVTLHSMFGLPFKPITPTERLEYRFTEKKSEMLLQLEVLIIDEVSMVRPDVLDTVDRKLRWVRESKEPFGGVQVIMFGDLYQLPPVAKKEDKELLDEFYDNYYFFNAVVWKRTFFHVIELSKVFRQTDVEFVGILNHIRNYMVTSEELDVLSELKDRKKAKDFNTDYIHICTHKRDVEKINTEMLGEPTHTFDYTMDGKFPESSIPCPLHLQLRVGARVMTIVNNPADGYYNGTIGNIVEIGNDEITVQLDNSKRKVKVKKNKWVNNEFVLEDGEIVAKEIGSCTQYPLTLAWAITIHKSQGLTFDKAVLHLSKTFCPGQLYVALSRCRTLDGIVLDGYITKRMVITDYALTDFERTYLENGGLYGTKIES</sequence>
<comment type="caution">
    <text evidence="2">The sequence shown here is derived from an EMBL/GenBank/DDBJ whole genome shotgun (WGS) entry which is preliminary data.</text>
</comment>
<dbReference type="GO" id="GO:0000723">
    <property type="term" value="P:telomere maintenance"/>
    <property type="evidence" value="ECO:0007669"/>
    <property type="project" value="InterPro"/>
</dbReference>
<keyword evidence="2" id="KW-0547">Nucleotide-binding</keyword>
<dbReference type="SUPFAM" id="SSF52540">
    <property type="entry name" value="P-loop containing nucleoside triphosphate hydrolases"/>
    <property type="match status" value="2"/>
</dbReference>
<dbReference type="EMBL" id="JANDWU010000012">
    <property type="protein sequence ID" value="MCP9549469.1"/>
    <property type="molecule type" value="Genomic_DNA"/>
</dbReference>
<dbReference type="Proteomes" id="UP001205506">
    <property type="component" value="Unassembled WGS sequence"/>
</dbReference>
<dbReference type="PANTHER" id="PTHR47642:SF5">
    <property type="entry name" value="ATP-DEPENDENT DNA HELICASE"/>
    <property type="match status" value="1"/>
</dbReference>
<reference evidence="2" key="1">
    <citation type="submission" date="2022-07" db="EMBL/GenBank/DDBJ databases">
        <title>Prevotella copri.</title>
        <authorList>
            <person name="Yang C."/>
        </authorList>
    </citation>
    <scope>NUCLEOTIDE SEQUENCE</scope>
    <source>
        <strain evidence="2">HF1805</strain>
    </source>
</reference>
<evidence type="ECO:0000259" key="1">
    <source>
        <dbReference type="Pfam" id="PF05970"/>
    </source>
</evidence>
<dbReference type="FunFam" id="3.40.50.300:FF:001498">
    <property type="entry name" value="ATP-dependent DNA helicase"/>
    <property type="match status" value="1"/>
</dbReference>
<proteinExistence type="predicted"/>
<dbReference type="RefSeq" id="WP_254969968.1">
    <property type="nucleotide sequence ID" value="NZ_JANDWU010000012.1"/>
</dbReference>